<evidence type="ECO:0000259" key="2">
    <source>
        <dbReference type="Pfam" id="PF22784"/>
    </source>
</evidence>
<dbReference type="AlphaFoldDB" id="A0A2S8SUE6"/>
<reference evidence="3 4" key="1">
    <citation type="journal article" date="2018" name="Syst. Appl. Microbiol.">
        <title>Abditibacterium utsteinense sp. nov., the first cultivated member of candidate phylum FBP, isolated from ice-free Antarctic soil samples.</title>
        <authorList>
            <person name="Tahon G."/>
            <person name="Tytgat B."/>
            <person name="Lebbe L."/>
            <person name="Carlier A."/>
            <person name="Willems A."/>
        </authorList>
    </citation>
    <scope>NUCLEOTIDE SEQUENCE [LARGE SCALE GENOMIC DNA]</scope>
    <source>
        <strain evidence="3 4">LMG 29911</strain>
    </source>
</reference>
<dbReference type="Gene3D" id="3.90.190.10">
    <property type="entry name" value="Protein tyrosine phosphatase superfamily"/>
    <property type="match status" value="1"/>
</dbReference>
<dbReference type="RefSeq" id="WP_157947567.1">
    <property type="nucleotide sequence ID" value="NZ_NIGF01000005.1"/>
</dbReference>
<evidence type="ECO:0000313" key="3">
    <source>
        <dbReference type="EMBL" id="PQV64421.1"/>
    </source>
</evidence>
<dbReference type="GO" id="GO:0016791">
    <property type="term" value="F:phosphatase activity"/>
    <property type="evidence" value="ECO:0007669"/>
    <property type="project" value="UniProtKB-ARBA"/>
</dbReference>
<dbReference type="Proteomes" id="UP000237684">
    <property type="component" value="Unassembled WGS sequence"/>
</dbReference>
<evidence type="ECO:0000313" key="4">
    <source>
        <dbReference type="Proteomes" id="UP000237684"/>
    </source>
</evidence>
<keyword evidence="1" id="KW-0378">Hydrolase</keyword>
<dbReference type="InParanoid" id="A0A2S8SUE6"/>
<dbReference type="InterPro" id="IPR057023">
    <property type="entry name" value="PTP-SAK"/>
</dbReference>
<dbReference type="Pfam" id="PF22784">
    <property type="entry name" value="PTP-SAK"/>
    <property type="match status" value="1"/>
</dbReference>
<sequence length="152" mass="16562">MQNEQSFNDKITIGGRPDASEIEELHNRGFKTVVNLLTPDEPGFETEEAEVENTGMTYASIPTSPALLDDIAMARFSQAIDSSSGPVAVHCKGGGRAGVLSLLHLAVTHGWNREKACEEAEKLKVKIGPESPYRAFFESYIQRHSAGERTGD</sequence>
<accession>A0A2S8SUE6</accession>
<comment type="caution">
    <text evidence="3">The sequence shown here is derived from an EMBL/GenBank/DDBJ whole genome shotgun (WGS) entry which is preliminary data.</text>
</comment>
<dbReference type="InterPro" id="IPR029021">
    <property type="entry name" value="Prot-tyrosine_phosphatase-like"/>
</dbReference>
<dbReference type="SUPFAM" id="SSF52799">
    <property type="entry name" value="(Phosphotyrosine protein) phosphatases II"/>
    <property type="match status" value="1"/>
</dbReference>
<dbReference type="OrthoDB" id="270335at2"/>
<evidence type="ECO:0000256" key="1">
    <source>
        <dbReference type="ARBA" id="ARBA00022801"/>
    </source>
</evidence>
<protein>
    <submittedName>
        <fullName evidence="3">TIGR01244 family protein</fullName>
    </submittedName>
</protein>
<organism evidence="3 4">
    <name type="scientific">Abditibacterium utsteinense</name>
    <dbReference type="NCBI Taxonomy" id="1960156"/>
    <lineage>
        <taxon>Bacteria</taxon>
        <taxon>Pseudomonadati</taxon>
        <taxon>Abditibacteriota</taxon>
        <taxon>Abditibacteriia</taxon>
        <taxon>Abditibacteriales</taxon>
        <taxon>Abditibacteriaceae</taxon>
        <taxon>Abditibacterium</taxon>
    </lineage>
</organism>
<name>A0A2S8SUE6_9BACT</name>
<proteinExistence type="predicted"/>
<feature type="domain" description="Swiss Army Knife protein DSP-PTPase phosphatase" evidence="2">
    <location>
        <begin position="19"/>
        <end position="122"/>
    </location>
</feature>
<gene>
    <name evidence="3" type="ORF">B1R32_105102</name>
</gene>
<keyword evidence="4" id="KW-1185">Reference proteome</keyword>
<dbReference type="EMBL" id="NIGF01000005">
    <property type="protein sequence ID" value="PQV64421.1"/>
    <property type="molecule type" value="Genomic_DNA"/>
</dbReference>